<evidence type="ECO:0000256" key="1">
    <source>
        <dbReference type="SAM" id="MobiDB-lite"/>
    </source>
</evidence>
<organism evidence="2 3">
    <name type="scientific">Apatococcus lobatus</name>
    <dbReference type="NCBI Taxonomy" id="904363"/>
    <lineage>
        <taxon>Eukaryota</taxon>
        <taxon>Viridiplantae</taxon>
        <taxon>Chlorophyta</taxon>
        <taxon>core chlorophytes</taxon>
        <taxon>Trebouxiophyceae</taxon>
        <taxon>Chlorellales</taxon>
        <taxon>Chlorellaceae</taxon>
        <taxon>Apatococcus</taxon>
    </lineage>
</organism>
<reference evidence="2 3" key="1">
    <citation type="journal article" date="2024" name="Nat. Commun.">
        <title>Phylogenomics reveals the evolutionary origins of lichenization in chlorophyte algae.</title>
        <authorList>
            <person name="Puginier C."/>
            <person name="Libourel C."/>
            <person name="Otte J."/>
            <person name="Skaloud P."/>
            <person name="Haon M."/>
            <person name="Grisel S."/>
            <person name="Petersen M."/>
            <person name="Berrin J.G."/>
            <person name="Delaux P.M."/>
            <person name="Dal Grande F."/>
            <person name="Keller J."/>
        </authorList>
    </citation>
    <scope>NUCLEOTIDE SEQUENCE [LARGE SCALE GENOMIC DNA]</scope>
    <source>
        <strain evidence="2 3">SAG 2145</strain>
    </source>
</reference>
<sequence length="299" mass="33227">MDPTAQLSTLPAVGPGPTLMADRSSGSSGQEYLQQSQVVVRLLQSSAWASRSCHQKVAQLHRDMTLQKRDKLEAIVLARRYKANTLEILQLLQSLQAIVQQTLQDTSSHGHDIPDAAWKVLRNYADQAEVFRSQLDSRTDLVDQDTLIPLSRRSHMLQREQTALSHQATCPCKARLCAVVKLLRALETSYTFQSSLAMASCTQADASRRTHETFAYGSTPFHSWQAIMAQVSKEVEQTRHADLELMVWGSSVGWLVFYSALSLGLTSSGYEILEPLHNAAIKLQQQLQASRPPPSAQQS</sequence>
<accession>A0AAW1QI06</accession>
<dbReference type="AlphaFoldDB" id="A0AAW1QI06"/>
<evidence type="ECO:0000313" key="2">
    <source>
        <dbReference type="EMBL" id="KAK9821062.1"/>
    </source>
</evidence>
<comment type="caution">
    <text evidence="2">The sequence shown here is derived from an EMBL/GenBank/DDBJ whole genome shotgun (WGS) entry which is preliminary data.</text>
</comment>
<name>A0AAW1QI06_9CHLO</name>
<keyword evidence="3" id="KW-1185">Reference proteome</keyword>
<dbReference type="Proteomes" id="UP001438707">
    <property type="component" value="Unassembled WGS sequence"/>
</dbReference>
<proteinExistence type="predicted"/>
<feature type="region of interest" description="Disordered" evidence="1">
    <location>
        <begin position="1"/>
        <end position="27"/>
    </location>
</feature>
<gene>
    <name evidence="2" type="ORF">WJX74_007625</name>
</gene>
<evidence type="ECO:0000313" key="3">
    <source>
        <dbReference type="Proteomes" id="UP001438707"/>
    </source>
</evidence>
<dbReference type="EMBL" id="JALJOS010000041">
    <property type="protein sequence ID" value="KAK9821062.1"/>
    <property type="molecule type" value="Genomic_DNA"/>
</dbReference>
<protein>
    <submittedName>
        <fullName evidence="2">Uncharacterized protein</fullName>
    </submittedName>
</protein>